<dbReference type="AlphaFoldDB" id="A0A8J2PRT1"/>
<gene>
    <name evidence="2" type="ORF">AFUS01_LOCUS40977</name>
</gene>
<feature type="compositionally biased region" description="Polar residues" evidence="1">
    <location>
        <begin position="95"/>
        <end position="104"/>
    </location>
</feature>
<reference evidence="2" key="1">
    <citation type="submission" date="2021-06" db="EMBL/GenBank/DDBJ databases">
        <authorList>
            <person name="Hodson N. C."/>
            <person name="Mongue J. A."/>
            <person name="Jaron S. K."/>
        </authorList>
    </citation>
    <scope>NUCLEOTIDE SEQUENCE</scope>
</reference>
<evidence type="ECO:0000313" key="2">
    <source>
        <dbReference type="EMBL" id="CAG7831224.1"/>
    </source>
</evidence>
<comment type="caution">
    <text evidence="2">The sequence shown here is derived from an EMBL/GenBank/DDBJ whole genome shotgun (WGS) entry which is preliminary data.</text>
</comment>
<dbReference type="Proteomes" id="UP000708208">
    <property type="component" value="Unassembled WGS sequence"/>
</dbReference>
<feature type="non-terminal residue" evidence="2">
    <location>
        <position position="119"/>
    </location>
</feature>
<feature type="compositionally biased region" description="Low complexity" evidence="1">
    <location>
        <begin position="15"/>
        <end position="30"/>
    </location>
</feature>
<protein>
    <submittedName>
        <fullName evidence="2">Uncharacterized protein</fullName>
    </submittedName>
</protein>
<feature type="compositionally biased region" description="Polar residues" evidence="1">
    <location>
        <begin position="1"/>
        <end position="13"/>
    </location>
</feature>
<feature type="region of interest" description="Disordered" evidence="1">
    <location>
        <begin position="1"/>
        <end position="104"/>
    </location>
</feature>
<proteinExistence type="predicted"/>
<accession>A0A8J2PRT1</accession>
<organism evidence="2 3">
    <name type="scientific">Allacma fusca</name>
    <dbReference type="NCBI Taxonomy" id="39272"/>
    <lineage>
        <taxon>Eukaryota</taxon>
        <taxon>Metazoa</taxon>
        <taxon>Ecdysozoa</taxon>
        <taxon>Arthropoda</taxon>
        <taxon>Hexapoda</taxon>
        <taxon>Collembola</taxon>
        <taxon>Symphypleona</taxon>
        <taxon>Sminthuridae</taxon>
        <taxon>Allacma</taxon>
    </lineage>
</organism>
<name>A0A8J2PRT1_9HEXA</name>
<evidence type="ECO:0000256" key="1">
    <source>
        <dbReference type="SAM" id="MobiDB-lite"/>
    </source>
</evidence>
<evidence type="ECO:0000313" key="3">
    <source>
        <dbReference type="Proteomes" id="UP000708208"/>
    </source>
</evidence>
<sequence length="119" mass="12617">MASPTTTQSTSVFKATIRSTATTTAPATQTIPDYDGKPMLSNSPTDMEAPSTILGVGTIPTKTPRTATIDMRTSERSINGIVKNAPEPKSDLDNMASTLSQGSNGSSVFENWIILRILL</sequence>
<keyword evidence="3" id="KW-1185">Reference proteome</keyword>
<dbReference type="EMBL" id="CAJVCH010559447">
    <property type="protein sequence ID" value="CAG7831224.1"/>
    <property type="molecule type" value="Genomic_DNA"/>
</dbReference>